<dbReference type="GeneID" id="66996759"/>
<sequence length="334" mass="37157">MYFSLARSHIGTSTGVNRVPSVSADGEWTTRSGIRKRDLADSANHLRQRINFPPLKDLRRSKLAPSLPYKYMKPKAAFVGASGATLSHVLAWTLLAGHRAAALVRDGSKLRKVLSDLGVSNEIVESQLIVTEGSSRDVKTIVRLLRSDPELIFSGITSLPKFSINPFRPIGMQDATITGDSAIAIINALRELRSTGRISNSPLYIPISSTGHGSQRDQPLLLIPLYLWLLPIAQEDTAVLEKVVREAANEADSPLGGYVMLRAPLLTHGKMKGRESVRVGWIWEDEVFKNQYEEEQGIKIGWTISRLDLAKWMFEELVQGDAYKWKGKCVYLTY</sequence>
<dbReference type="EMBL" id="BBXM02000007">
    <property type="protein sequence ID" value="GIC92809.1"/>
    <property type="molecule type" value="Genomic_DNA"/>
</dbReference>
<organism evidence="1 2">
    <name type="scientific">Aspergillus udagawae</name>
    <dbReference type="NCBI Taxonomy" id="91492"/>
    <lineage>
        <taxon>Eukaryota</taxon>
        <taxon>Fungi</taxon>
        <taxon>Dikarya</taxon>
        <taxon>Ascomycota</taxon>
        <taxon>Pezizomycotina</taxon>
        <taxon>Eurotiomycetes</taxon>
        <taxon>Eurotiomycetidae</taxon>
        <taxon>Eurotiales</taxon>
        <taxon>Aspergillaceae</taxon>
        <taxon>Aspergillus</taxon>
        <taxon>Aspergillus subgen. Fumigati</taxon>
    </lineage>
</organism>
<protein>
    <recommendedName>
        <fullName evidence="3">NAD(P)-binding domain-containing protein</fullName>
    </recommendedName>
</protein>
<evidence type="ECO:0008006" key="3">
    <source>
        <dbReference type="Google" id="ProtNLM"/>
    </source>
</evidence>
<accession>A0A8E0R0Q5</accession>
<comment type="caution">
    <text evidence="1">The sequence shown here is derived from an EMBL/GenBank/DDBJ whole genome shotgun (WGS) entry which is preliminary data.</text>
</comment>
<reference evidence="1" key="1">
    <citation type="journal article" date="2015" name="Genome Announc.">
        <title>Draft Genome Sequence of the Pathogenic Filamentous Fungus Aspergillus udagawae Strain IFM 46973T.</title>
        <authorList>
            <person name="Kusuya Y."/>
            <person name="Takahashi-Nakaguchi A."/>
            <person name="Takahashi H."/>
            <person name="Yaguchi T."/>
        </authorList>
    </citation>
    <scope>NUCLEOTIDE SEQUENCE</scope>
    <source>
        <strain evidence="1">IFM 46973</strain>
    </source>
</reference>
<dbReference type="RefSeq" id="XP_043150075.1">
    <property type="nucleotide sequence ID" value="XM_043294140.1"/>
</dbReference>
<dbReference type="InterPro" id="IPR036291">
    <property type="entry name" value="NAD(P)-bd_dom_sf"/>
</dbReference>
<proteinExistence type="predicted"/>
<dbReference type="Gene3D" id="3.40.50.720">
    <property type="entry name" value="NAD(P)-binding Rossmann-like Domain"/>
    <property type="match status" value="1"/>
</dbReference>
<evidence type="ECO:0000313" key="2">
    <source>
        <dbReference type="Proteomes" id="UP000036893"/>
    </source>
</evidence>
<gene>
    <name evidence="1" type="ORF">Aud_009282</name>
</gene>
<dbReference type="AlphaFoldDB" id="A0A8E0R0Q5"/>
<dbReference type="Proteomes" id="UP000036893">
    <property type="component" value="Unassembled WGS sequence"/>
</dbReference>
<evidence type="ECO:0000313" key="1">
    <source>
        <dbReference type="EMBL" id="GIC92809.1"/>
    </source>
</evidence>
<name>A0A8E0R0Q5_9EURO</name>
<reference evidence="1" key="2">
    <citation type="submission" date="2021-01" db="EMBL/GenBank/DDBJ databases">
        <title>Pan-genome distribution and transcriptional activeness of fungal secondary metabolism genes in Aspergillus section Fumigati.</title>
        <authorList>
            <person name="Takahashi H."/>
            <person name="Umemura M."/>
            <person name="Ninomiya A."/>
            <person name="Kusuya Y."/>
            <person name="Urayama S."/>
            <person name="Shimizu M."/>
            <person name="Watanabe A."/>
            <person name="Kamei K."/>
            <person name="Yaguchi T."/>
            <person name="Hagiwara D."/>
        </authorList>
    </citation>
    <scope>NUCLEOTIDE SEQUENCE</scope>
    <source>
        <strain evidence="1">IFM 46973</strain>
    </source>
</reference>
<dbReference type="SUPFAM" id="SSF51735">
    <property type="entry name" value="NAD(P)-binding Rossmann-fold domains"/>
    <property type="match status" value="1"/>
</dbReference>